<evidence type="ECO:0000313" key="2">
    <source>
        <dbReference type="Proteomes" id="UP000021369"/>
    </source>
</evidence>
<keyword evidence="2" id="KW-1185">Reference proteome</keyword>
<gene>
    <name evidence="1" type="ORF">RASY3_11525</name>
</gene>
<reference evidence="1 2" key="1">
    <citation type="submission" date="2013-06" db="EMBL/GenBank/DDBJ databases">
        <title>Rumen cellulosomics: divergent fiber-degrading strategies revealed by comparative genome-wide analysis of six Ruminococcal strains.</title>
        <authorList>
            <person name="Dassa B."/>
            <person name="Borovok I."/>
            <person name="Lamed R."/>
            <person name="Flint H."/>
            <person name="Yeoman C.J."/>
            <person name="White B."/>
            <person name="Bayer E.A."/>
        </authorList>
    </citation>
    <scope>NUCLEOTIDE SEQUENCE [LARGE SCALE GENOMIC DNA]</scope>
    <source>
        <strain evidence="1 2">SY3</strain>
    </source>
</reference>
<dbReference type="Proteomes" id="UP000021369">
    <property type="component" value="Unassembled WGS sequence"/>
</dbReference>
<dbReference type="EMBL" id="JEOB01000003">
    <property type="protein sequence ID" value="EXM39156.1"/>
    <property type="molecule type" value="Genomic_DNA"/>
</dbReference>
<organism evidence="1 2">
    <name type="scientific">Ruminococcus albus SY3</name>
    <dbReference type="NCBI Taxonomy" id="1341156"/>
    <lineage>
        <taxon>Bacteria</taxon>
        <taxon>Bacillati</taxon>
        <taxon>Bacillota</taxon>
        <taxon>Clostridia</taxon>
        <taxon>Eubacteriales</taxon>
        <taxon>Oscillospiraceae</taxon>
        <taxon>Ruminococcus</taxon>
    </lineage>
</organism>
<protein>
    <submittedName>
        <fullName evidence="1">Uncharacterized protein</fullName>
    </submittedName>
</protein>
<evidence type="ECO:0000313" key="1">
    <source>
        <dbReference type="EMBL" id="EXM39156.1"/>
    </source>
</evidence>
<dbReference type="OrthoDB" id="1820662at2"/>
<dbReference type="AlphaFoldDB" id="A0A011VV78"/>
<comment type="caution">
    <text evidence="1">The sequence shown here is derived from an EMBL/GenBank/DDBJ whole genome shotgun (WGS) entry which is preliminary data.</text>
</comment>
<proteinExistence type="predicted"/>
<dbReference type="RefSeq" id="WP_037288293.1">
    <property type="nucleotide sequence ID" value="NZ_JEOB01000003.1"/>
</dbReference>
<sequence>MANEFEENTEICTFHVWSLMEIVLHGYPFRRDDLNPNFKAIMDILGIYIDAEKLENFFYDQECGKGDVWVIGDHKNNCMVFDINTDSSDPMDVITFGVICKKEHRGRIYDLMYAMKEETQRRLRFGHYDFTEKTGWLSSVLAGEDICTIGSITPKIRYAGSFDDFCKQNNI</sequence>
<accession>A0A011VV78</accession>
<name>A0A011VV78_RUMAL</name>